<dbReference type="AlphaFoldDB" id="A0A0R2U7K8"/>
<evidence type="ECO:0008006" key="4">
    <source>
        <dbReference type="Google" id="ProtNLM"/>
    </source>
</evidence>
<protein>
    <recommendedName>
        <fullName evidence="4">Major facilitator superfamily (MFS) profile domain-containing protein</fullName>
    </recommendedName>
</protein>
<dbReference type="EMBL" id="LICA01000111">
    <property type="protein sequence ID" value="KRO95064.1"/>
    <property type="molecule type" value="Genomic_DNA"/>
</dbReference>
<evidence type="ECO:0000313" key="2">
    <source>
        <dbReference type="EMBL" id="KRO95064.1"/>
    </source>
</evidence>
<dbReference type="SUPFAM" id="SSF103473">
    <property type="entry name" value="MFS general substrate transporter"/>
    <property type="match status" value="1"/>
</dbReference>
<dbReference type="Proteomes" id="UP000051213">
    <property type="component" value="Unassembled WGS sequence"/>
</dbReference>
<feature type="transmembrane region" description="Helical" evidence="1">
    <location>
        <begin position="122"/>
        <end position="144"/>
    </location>
</feature>
<gene>
    <name evidence="2" type="ORF">ABS24_00170</name>
</gene>
<dbReference type="PANTHER" id="PTHR23547">
    <property type="entry name" value="MAJOR FACILITATOR SUPERFAMILY DOMAIN, GENERAL SUBSTRATE TRANSPORTER"/>
    <property type="match status" value="1"/>
</dbReference>
<dbReference type="InterPro" id="IPR047769">
    <property type="entry name" value="MFS_ArsJ"/>
</dbReference>
<keyword evidence="1" id="KW-0812">Transmembrane</keyword>
<accession>A0A0R2U7K8</accession>
<feature type="transmembrane region" description="Helical" evidence="1">
    <location>
        <begin position="65"/>
        <end position="90"/>
    </location>
</feature>
<sequence length="154" mass="16009">MACWIIGYGVVQVMAPSLTGRIGKSQPEGSAKPVGGATLDTWGTLLFVIPGLMAAGLMSDFVPSFVILAALIPFGFVFAINSSVHSYLIVAYARSDAVSLDVGFYYMANAGGRLVGTILSGVIYQAFGLAACLILSSCMIFVSAKIAKGLTKSQ</sequence>
<organism evidence="2 3">
    <name type="scientific">SAR92 bacterium BACL26 MAG-121220-bin70</name>
    <dbReference type="NCBI Taxonomy" id="1655626"/>
    <lineage>
        <taxon>Bacteria</taxon>
        <taxon>Pseudomonadati</taxon>
        <taxon>Pseudomonadota</taxon>
        <taxon>Gammaproteobacteria</taxon>
        <taxon>Cellvibrionales</taxon>
        <taxon>Porticoccaceae</taxon>
        <taxon>SAR92 clade</taxon>
    </lineage>
</organism>
<evidence type="ECO:0000256" key="1">
    <source>
        <dbReference type="SAM" id="Phobius"/>
    </source>
</evidence>
<reference evidence="2 3" key="1">
    <citation type="submission" date="2015-10" db="EMBL/GenBank/DDBJ databases">
        <title>Metagenome-Assembled Genomes uncover a global brackish microbiome.</title>
        <authorList>
            <person name="Hugerth L.W."/>
            <person name="Larsson J."/>
            <person name="Alneberg J."/>
            <person name="Lindh M.V."/>
            <person name="Legrand C."/>
            <person name="Pinhassi J."/>
            <person name="Andersson A.F."/>
        </authorList>
    </citation>
    <scope>NUCLEOTIDE SEQUENCE [LARGE SCALE GENOMIC DNA]</scope>
    <source>
        <strain evidence="2">BACL26 MAG-121220-bin70</strain>
    </source>
</reference>
<proteinExistence type="predicted"/>
<keyword evidence="1" id="KW-1133">Transmembrane helix</keyword>
<evidence type="ECO:0000313" key="3">
    <source>
        <dbReference type="Proteomes" id="UP000051213"/>
    </source>
</evidence>
<dbReference type="PANTHER" id="PTHR23547:SF1">
    <property type="entry name" value="MAJOR FACILITATOR SUPERFAMILY MFS_1"/>
    <property type="match status" value="1"/>
</dbReference>
<comment type="caution">
    <text evidence="2">The sequence shown here is derived from an EMBL/GenBank/DDBJ whole genome shotgun (WGS) entry which is preliminary data.</text>
</comment>
<keyword evidence="1" id="KW-0472">Membrane</keyword>
<dbReference type="InterPro" id="IPR036259">
    <property type="entry name" value="MFS_trans_sf"/>
</dbReference>
<name>A0A0R2U7K8_9GAMM</name>